<sequence>MSSEIWPASALEAAERTFRALVSRPSPLALDCRGLHPQLPSRHLPLDELRKRLLDRAVAPQARDAAWSLLVGHAQTGGPAWVIGAVAMARPALVAIAQGLARGFSGDSADIDSAVLEGFLTALRCADPATDRLPMPLLRAARRAGIRARHWEAEHQRISRPLDAGAVMPPPPYGHEDLILGRAVATGVLTREQAELISVTRLDKVPSQIAARQRGLSLDMLRMRRLRAETKLVRAIQDGRLTTRA</sequence>
<reference evidence="2" key="1">
    <citation type="journal article" date="2019" name="Int. J. Syst. Evol. Microbiol.">
        <title>The Global Catalogue of Microorganisms (GCM) 10K type strain sequencing project: providing services to taxonomists for standard genome sequencing and annotation.</title>
        <authorList>
            <consortium name="The Broad Institute Genomics Platform"/>
            <consortium name="The Broad Institute Genome Sequencing Center for Infectious Disease"/>
            <person name="Wu L."/>
            <person name="Ma J."/>
        </authorList>
    </citation>
    <scope>NUCLEOTIDE SEQUENCE [LARGE SCALE GENOMIC DNA]</scope>
    <source>
        <strain evidence="2">CGMCC 4.7289</strain>
    </source>
</reference>
<keyword evidence="2" id="KW-1185">Reference proteome</keyword>
<accession>A0ABV8LJR8</accession>
<name>A0ABV8LJR8_9ACTN</name>
<protein>
    <recommendedName>
        <fullName evidence="3">DNA-directed RNA polymerase specialized sigma24 family protein</fullName>
    </recommendedName>
</protein>
<proteinExistence type="predicted"/>
<gene>
    <name evidence="1" type="ORF">ACFOZ4_11390</name>
</gene>
<dbReference type="Proteomes" id="UP001595816">
    <property type="component" value="Unassembled WGS sequence"/>
</dbReference>
<evidence type="ECO:0008006" key="3">
    <source>
        <dbReference type="Google" id="ProtNLM"/>
    </source>
</evidence>
<dbReference type="EMBL" id="JBHSAY010000006">
    <property type="protein sequence ID" value="MFC4131207.1"/>
    <property type="molecule type" value="Genomic_DNA"/>
</dbReference>
<comment type="caution">
    <text evidence="1">The sequence shown here is derived from an EMBL/GenBank/DDBJ whole genome shotgun (WGS) entry which is preliminary data.</text>
</comment>
<dbReference type="RefSeq" id="WP_253754518.1">
    <property type="nucleotide sequence ID" value="NZ_JAMZDZ010000001.1"/>
</dbReference>
<evidence type="ECO:0000313" key="2">
    <source>
        <dbReference type="Proteomes" id="UP001595816"/>
    </source>
</evidence>
<organism evidence="1 2">
    <name type="scientific">Hamadaea flava</name>
    <dbReference type="NCBI Taxonomy" id="1742688"/>
    <lineage>
        <taxon>Bacteria</taxon>
        <taxon>Bacillati</taxon>
        <taxon>Actinomycetota</taxon>
        <taxon>Actinomycetes</taxon>
        <taxon>Micromonosporales</taxon>
        <taxon>Micromonosporaceae</taxon>
        <taxon>Hamadaea</taxon>
    </lineage>
</organism>
<evidence type="ECO:0000313" key="1">
    <source>
        <dbReference type="EMBL" id="MFC4131207.1"/>
    </source>
</evidence>